<dbReference type="PANTHER" id="PTHR33164:SF99">
    <property type="entry name" value="MARR FAMILY REGULATORY PROTEIN"/>
    <property type="match status" value="1"/>
</dbReference>
<dbReference type="GO" id="GO:0003700">
    <property type="term" value="F:DNA-binding transcription factor activity"/>
    <property type="evidence" value="ECO:0007669"/>
    <property type="project" value="InterPro"/>
</dbReference>
<proteinExistence type="predicted"/>
<dbReference type="EMBL" id="PDJK01000002">
    <property type="protein sequence ID" value="PFG47084.1"/>
    <property type="molecule type" value="Genomic_DNA"/>
</dbReference>
<dbReference type="Proteomes" id="UP000243542">
    <property type="component" value="Unassembled WGS sequence"/>
</dbReference>
<dbReference type="AlphaFoldDB" id="A0A2A9F6W5"/>
<dbReference type="InterPro" id="IPR036388">
    <property type="entry name" value="WH-like_DNA-bd_sf"/>
</dbReference>
<accession>A0A2A9F6W5</accession>
<dbReference type="SUPFAM" id="SSF46785">
    <property type="entry name" value="Winged helix' DNA-binding domain"/>
    <property type="match status" value="1"/>
</dbReference>
<dbReference type="PRINTS" id="PR00598">
    <property type="entry name" value="HTHMARR"/>
</dbReference>
<dbReference type="SMART" id="SM00347">
    <property type="entry name" value="HTH_MARR"/>
    <property type="match status" value="1"/>
</dbReference>
<keyword evidence="2" id="KW-0238">DNA-binding</keyword>
<dbReference type="InterPro" id="IPR000835">
    <property type="entry name" value="HTH_MarR-typ"/>
</dbReference>
<protein>
    <submittedName>
        <fullName evidence="2">DNA-binding MarR family transcriptional regulator</fullName>
    </submittedName>
</protein>
<evidence type="ECO:0000313" key="2">
    <source>
        <dbReference type="EMBL" id="PFG47084.1"/>
    </source>
</evidence>
<dbReference type="GO" id="GO:0006950">
    <property type="term" value="P:response to stress"/>
    <property type="evidence" value="ECO:0007669"/>
    <property type="project" value="TreeGrafter"/>
</dbReference>
<evidence type="ECO:0000259" key="1">
    <source>
        <dbReference type="PROSITE" id="PS50995"/>
    </source>
</evidence>
<dbReference type="RefSeq" id="WP_098511045.1">
    <property type="nucleotide sequence ID" value="NZ_JBIAKZ010000015.1"/>
</dbReference>
<dbReference type="PROSITE" id="PS50995">
    <property type="entry name" value="HTH_MARR_2"/>
    <property type="match status" value="1"/>
</dbReference>
<name>A0A2A9F6W5_9PSEU</name>
<dbReference type="InterPro" id="IPR036390">
    <property type="entry name" value="WH_DNA-bd_sf"/>
</dbReference>
<organism evidence="2 3">
    <name type="scientific">Amycolatopsis sulphurea</name>
    <dbReference type="NCBI Taxonomy" id="76022"/>
    <lineage>
        <taxon>Bacteria</taxon>
        <taxon>Bacillati</taxon>
        <taxon>Actinomycetota</taxon>
        <taxon>Actinomycetes</taxon>
        <taxon>Pseudonocardiales</taxon>
        <taxon>Pseudonocardiaceae</taxon>
        <taxon>Amycolatopsis</taxon>
    </lineage>
</organism>
<dbReference type="Gene3D" id="1.10.10.10">
    <property type="entry name" value="Winged helix-like DNA-binding domain superfamily/Winged helix DNA-binding domain"/>
    <property type="match status" value="1"/>
</dbReference>
<comment type="caution">
    <text evidence="2">The sequence shown here is derived from an EMBL/GenBank/DDBJ whole genome shotgun (WGS) entry which is preliminary data.</text>
</comment>
<keyword evidence="3" id="KW-1185">Reference proteome</keyword>
<dbReference type="InterPro" id="IPR039422">
    <property type="entry name" value="MarR/SlyA-like"/>
</dbReference>
<dbReference type="PANTHER" id="PTHR33164">
    <property type="entry name" value="TRANSCRIPTIONAL REGULATOR, MARR FAMILY"/>
    <property type="match status" value="1"/>
</dbReference>
<dbReference type="GO" id="GO:0003677">
    <property type="term" value="F:DNA binding"/>
    <property type="evidence" value="ECO:0007669"/>
    <property type="project" value="UniProtKB-KW"/>
</dbReference>
<feature type="domain" description="HTH marR-type" evidence="1">
    <location>
        <begin position="11"/>
        <end position="147"/>
    </location>
</feature>
<reference evidence="2 3" key="1">
    <citation type="submission" date="2017-10" db="EMBL/GenBank/DDBJ databases">
        <title>Sequencing the genomes of 1000 actinobacteria strains.</title>
        <authorList>
            <person name="Klenk H.-P."/>
        </authorList>
    </citation>
    <scope>NUCLEOTIDE SEQUENCE [LARGE SCALE GENOMIC DNA]</scope>
    <source>
        <strain evidence="2 3">DSM 46092</strain>
    </source>
</reference>
<gene>
    <name evidence="2" type="ORF">ATK36_2103</name>
</gene>
<dbReference type="Pfam" id="PF12802">
    <property type="entry name" value="MarR_2"/>
    <property type="match status" value="1"/>
</dbReference>
<sequence>MPNRPPLTGAEQAVWRPLTRIITVLPRTLEDQFVQDHGISMTDYTVLVSLSESPEERLRLTDLASATALSLSRISRVVESLERRGLVRKVKCPQDRRAAHATLTDEGHATLRAAYPGHLERVRTHLFDHLSPEEVRAAGPILERLAAALEPPSRKLDT</sequence>
<evidence type="ECO:0000313" key="3">
    <source>
        <dbReference type="Proteomes" id="UP000243542"/>
    </source>
</evidence>